<evidence type="ECO:0000256" key="1">
    <source>
        <dbReference type="ARBA" id="ARBA00001311"/>
    </source>
</evidence>
<dbReference type="PROSITE" id="PS00571">
    <property type="entry name" value="AMIDASES"/>
    <property type="match status" value="1"/>
</dbReference>
<comment type="similarity">
    <text evidence="2">Belongs to the amidase family.</text>
</comment>
<comment type="catalytic activity">
    <reaction evidence="1">
        <text>a monocarboxylic acid amide + H2O = a monocarboxylate + NH4(+)</text>
        <dbReference type="Rhea" id="RHEA:12020"/>
        <dbReference type="ChEBI" id="CHEBI:15377"/>
        <dbReference type="ChEBI" id="CHEBI:28938"/>
        <dbReference type="ChEBI" id="CHEBI:35757"/>
        <dbReference type="ChEBI" id="CHEBI:83628"/>
        <dbReference type="EC" id="3.5.1.4"/>
    </reaction>
</comment>
<accession>A0ABR4G2M6</accession>
<comment type="caution">
    <text evidence="6">The sequence shown here is derived from an EMBL/GenBank/DDBJ whole genome shotgun (WGS) entry which is preliminary data.</text>
</comment>
<sequence>MTPDFQALPAAKRAEQLSLIPPEWRITYIPSVESAPNVLQYIRASNLLTPEELAITEAKDINETLQRISRGEISSLETTKAFAKRAALAQQLTNCCTEIIFDEAFASARKLDQYFALHGTTVGPLHGLPISVKDCIDVKGYDTTVGWIGLANKPAAEDSTTVKMLRELGAVVYVKTNVPQSLMMSDSNNHLFGQCVNSLDRALISGGSSGGESSLIAAGGSSLGIGTDIGGSIRIPAALCGLYGLSPTFSRHPYDRKGPRQNIVIATAGPIASSIATIETYMQALSTTETWKVDPRAGPVLWNSAKCSFAAGRKLRIGFITDDGVVRPQPPIIRAVKEVVTALRAAGHKVLEWDATCHARGFELFEKAVLSDGGAAAKRMTDLSGEPLIEGMYIGTAANLLSTPQLHELTSSRYLRWKEAGLDALIMPVTPWVGYKPWTWVKSHQYVGYTSIWNLLDWAAFTLPVTTVSRQKDEPLDETWVSYQPRNPSDEFNKKQYDVNLVDAMPVGVQIVCGKYEDEKCIAVAKLVESLLKRDC</sequence>
<dbReference type="EC" id="3.5.1.4" evidence="3"/>
<dbReference type="PANTHER" id="PTHR46072:SF1">
    <property type="entry name" value="AMIDASE"/>
    <property type="match status" value="1"/>
</dbReference>
<proteinExistence type="inferred from homology"/>
<evidence type="ECO:0000256" key="4">
    <source>
        <dbReference type="ARBA" id="ARBA00022801"/>
    </source>
</evidence>
<evidence type="ECO:0000256" key="2">
    <source>
        <dbReference type="ARBA" id="ARBA00009199"/>
    </source>
</evidence>
<dbReference type="EMBL" id="JBFTWV010000060">
    <property type="protein sequence ID" value="KAL2793264.1"/>
    <property type="molecule type" value="Genomic_DNA"/>
</dbReference>
<dbReference type="InterPro" id="IPR036928">
    <property type="entry name" value="AS_sf"/>
</dbReference>
<keyword evidence="4" id="KW-0378">Hydrolase</keyword>
<dbReference type="Proteomes" id="UP001610563">
    <property type="component" value="Unassembled WGS sequence"/>
</dbReference>
<dbReference type="Pfam" id="PF01425">
    <property type="entry name" value="Amidase"/>
    <property type="match status" value="1"/>
</dbReference>
<protein>
    <recommendedName>
        <fullName evidence="3">amidase</fullName>
        <ecNumber evidence="3">3.5.1.4</ecNumber>
    </recommendedName>
</protein>
<feature type="domain" description="Amidase" evidence="5">
    <location>
        <begin position="77"/>
        <end position="521"/>
    </location>
</feature>
<dbReference type="PIRSF" id="PIRSF001221">
    <property type="entry name" value="Amidase_fungi"/>
    <property type="match status" value="1"/>
</dbReference>
<dbReference type="Gene3D" id="3.90.1300.10">
    <property type="entry name" value="Amidase signature (AS) domain"/>
    <property type="match status" value="1"/>
</dbReference>
<dbReference type="InterPro" id="IPR023631">
    <property type="entry name" value="Amidase_dom"/>
</dbReference>
<evidence type="ECO:0000313" key="6">
    <source>
        <dbReference type="EMBL" id="KAL2793264.1"/>
    </source>
</evidence>
<organism evidence="6 7">
    <name type="scientific">Aspergillus keveii</name>
    <dbReference type="NCBI Taxonomy" id="714993"/>
    <lineage>
        <taxon>Eukaryota</taxon>
        <taxon>Fungi</taxon>
        <taxon>Dikarya</taxon>
        <taxon>Ascomycota</taxon>
        <taxon>Pezizomycotina</taxon>
        <taxon>Eurotiomycetes</taxon>
        <taxon>Eurotiomycetidae</taxon>
        <taxon>Eurotiales</taxon>
        <taxon>Aspergillaceae</taxon>
        <taxon>Aspergillus</taxon>
        <taxon>Aspergillus subgen. Nidulantes</taxon>
    </lineage>
</organism>
<gene>
    <name evidence="6" type="ORF">BJX66DRAFT_326180</name>
</gene>
<dbReference type="SUPFAM" id="SSF75304">
    <property type="entry name" value="Amidase signature (AS) enzymes"/>
    <property type="match status" value="1"/>
</dbReference>
<evidence type="ECO:0000256" key="3">
    <source>
        <dbReference type="ARBA" id="ARBA00012922"/>
    </source>
</evidence>
<name>A0ABR4G2M6_9EURO</name>
<evidence type="ECO:0000259" key="5">
    <source>
        <dbReference type="Pfam" id="PF01425"/>
    </source>
</evidence>
<dbReference type="PANTHER" id="PTHR46072">
    <property type="entry name" value="AMIDASE-RELATED-RELATED"/>
    <property type="match status" value="1"/>
</dbReference>
<reference evidence="6 7" key="1">
    <citation type="submission" date="2024-07" db="EMBL/GenBank/DDBJ databases">
        <title>Section-level genome sequencing and comparative genomics of Aspergillus sections Usti and Cavernicolus.</title>
        <authorList>
            <consortium name="Lawrence Berkeley National Laboratory"/>
            <person name="Nybo J.L."/>
            <person name="Vesth T.C."/>
            <person name="Theobald S."/>
            <person name="Frisvad J.C."/>
            <person name="Larsen T.O."/>
            <person name="Kjaerboelling I."/>
            <person name="Rothschild-Mancinelli K."/>
            <person name="Lyhne E.K."/>
            <person name="Kogle M.E."/>
            <person name="Barry K."/>
            <person name="Clum A."/>
            <person name="Na H."/>
            <person name="Ledsgaard L."/>
            <person name="Lin J."/>
            <person name="Lipzen A."/>
            <person name="Kuo A."/>
            <person name="Riley R."/>
            <person name="Mondo S."/>
            <person name="Labutti K."/>
            <person name="Haridas S."/>
            <person name="Pangalinan J."/>
            <person name="Salamov A.A."/>
            <person name="Simmons B.A."/>
            <person name="Magnuson J.K."/>
            <person name="Chen J."/>
            <person name="Drula E."/>
            <person name="Henrissat B."/>
            <person name="Wiebenga A."/>
            <person name="Lubbers R.J."/>
            <person name="Gomes A.C."/>
            <person name="Makela M.R."/>
            <person name="Stajich J."/>
            <person name="Grigoriev I.V."/>
            <person name="Mortensen U.H."/>
            <person name="De Vries R.P."/>
            <person name="Baker S.E."/>
            <person name="Andersen M.R."/>
        </authorList>
    </citation>
    <scope>NUCLEOTIDE SEQUENCE [LARGE SCALE GENOMIC DNA]</scope>
    <source>
        <strain evidence="6 7">CBS 209.92</strain>
    </source>
</reference>
<dbReference type="InterPro" id="IPR020556">
    <property type="entry name" value="Amidase_CS"/>
</dbReference>
<evidence type="ECO:0000313" key="7">
    <source>
        <dbReference type="Proteomes" id="UP001610563"/>
    </source>
</evidence>
<keyword evidence="7" id="KW-1185">Reference proteome</keyword>